<gene>
    <name evidence="1" type="ORF">FVF58_09300</name>
</gene>
<comment type="caution">
    <text evidence="1">The sequence shown here is derived from an EMBL/GenBank/DDBJ whole genome shotgun (WGS) entry which is preliminary data.</text>
</comment>
<accession>A0A5B0HD58</accession>
<name>A0A5B0HD58_9BURK</name>
<keyword evidence="2" id="KW-1185">Reference proteome</keyword>
<organism evidence="1 2">
    <name type="scientific">Paraburkholderia panacisoli</name>
    <dbReference type="NCBI Taxonomy" id="2603818"/>
    <lineage>
        <taxon>Bacteria</taxon>
        <taxon>Pseudomonadati</taxon>
        <taxon>Pseudomonadota</taxon>
        <taxon>Betaproteobacteria</taxon>
        <taxon>Burkholderiales</taxon>
        <taxon>Burkholderiaceae</taxon>
        <taxon>Paraburkholderia</taxon>
    </lineage>
</organism>
<sequence>MTKDELEQSIYARTRRYVDDDVMDAVLDLLAASRRAALEEAGAFMDARADEFAACGNHTSDTMAMIYRSEANAIRVLANGDKQ</sequence>
<evidence type="ECO:0000313" key="1">
    <source>
        <dbReference type="EMBL" id="KAA1012980.1"/>
    </source>
</evidence>
<protein>
    <submittedName>
        <fullName evidence="1">Uncharacterized protein</fullName>
    </submittedName>
</protein>
<dbReference type="EMBL" id="VTUZ01000005">
    <property type="protein sequence ID" value="KAA1012980.1"/>
    <property type="molecule type" value="Genomic_DNA"/>
</dbReference>
<evidence type="ECO:0000313" key="2">
    <source>
        <dbReference type="Proteomes" id="UP000325273"/>
    </source>
</evidence>
<reference evidence="1 2" key="1">
    <citation type="submission" date="2019-08" db="EMBL/GenBank/DDBJ databases">
        <title>Paraburkholderia sp. DCY113.</title>
        <authorList>
            <person name="Kang J."/>
        </authorList>
    </citation>
    <scope>NUCLEOTIDE SEQUENCE [LARGE SCALE GENOMIC DNA]</scope>
    <source>
        <strain evidence="1 2">DCY113</strain>
    </source>
</reference>
<dbReference type="Proteomes" id="UP000325273">
    <property type="component" value="Unassembled WGS sequence"/>
</dbReference>
<dbReference type="RefSeq" id="WP_149669610.1">
    <property type="nucleotide sequence ID" value="NZ_VTUZ01000005.1"/>
</dbReference>
<proteinExistence type="predicted"/>
<dbReference type="AlphaFoldDB" id="A0A5B0HD58"/>